<feature type="chain" id="PRO_5020637993" evidence="1">
    <location>
        <begin position="23"/>
        <end position="425"/>
    </location>
</feature>
<proteinExistence type="predicted"/>
<sequence>MHRKSLLSLGICLVFTTTTSYAQTIKDTTSPATLPLPAVATDTALRIRNLNPYFTIHVDSTLSYKLEINKDSSRYYWFLRNSPVGLRINKDNGLLTFRADKSFFLSGRLKYDFPYKVSVGVQNLNNPQDRVDTSFMIQFYNTEIIPSHVKPSVAGGNLMVLEGDTVSFAVQCDDGSFPIENIQFFSNTPINKFTLVQKCGDNFVWGVPYDFIREDDPVKEKNVVLSFVGTDKFYNKDTALVHITVRFATNYPERMTEYHMLEHSIHFYILQLKYTFMVLDRQIKHNKGTRTSFDLTSAATALSGTVVGSLPNNSGQPTGTILPSVGVALVPVKEAVAPTKSYEQNAASAIRSNIKRLEFSLNENAPIGDRDPDLTSKIKKIRDDLKQVQLQLIDVPLEIAENMNEEQLNAYFNNPKVNKKYRTRR</sequence>
<gene>
    <name evidence="2" type="ORF">EDB95_5192</name>
</gene>
<reference evidence="2 3" key="1">
    <citation type="submission" date="2019-03" db="EMBL/GenBank/DDBJ databases">
        <title>Genomic Encyclopedia of Type Strains, Phase IV (KMG-IV): sequencing the most valuable type-strain genomes for metagenomic binning, comparative biology and taxonomic classification.</title>
        <authorList>
            <person name="Goeker M."/>
        </authorList>
    </citation>
    <scope>NUCLEOTIDE SEQUENCE [LARGE SCALE GENOMIC DNA]</scope>
    <source>
        <strain evidence="2 3">DSM 100059</strain>
    </source>
</reference>
<protein>
    <submittedName>
        <fullName evidence="2">Uncharacterized protein</fullName>
    </submittedName>
</protein>
<evidence type="ECO:0000313" key="2">
    <source>
        <dbReference type="EMBL" id="TDW97345.1"/>
    </source>
</evidence>
<organism evidence="2 3">
    <name type="scientific">Dinghuibacter silviterrae</name>
    <dbReference type="NCBI Taxonomy" id="1539049"/>
    <lineage>
        <taxon>Bacteria</taxon>
        <taxon>Pseudomonadati</taxon>
        <taxon>Bacteroidota</taxon>
        <taxon>Chitinophagia</taxon>
        <taxon>Chitinophagales</taxon>
        <taxon>Chitinophagaceae</taxon>
        <taxon>Dinghuibacter</taxon>
    </lineage>
</organism>
<accession>A0A4R8DIE6</accession>
<dbReference type="AlphaFoldDB" id="A0A4R8DIE6"/>
<evidence type="ECO:0000313" key="3">
    <source>
        <dbReference type="Proteomes" id="UP000294498"/>
    </source>
</evidence>
<dbReference type="OrthoDB" id="620771at2"/>
<dbReference type="Proteomes" id="UP000294498">
    <property type="component" value="Unassembled WGS sequence"/>
</dbReference>
<dbReference type="RefSeq" id="WP_133999424.1">
    <property type="nucleotide sequence ID" value="NZ_SODV01000002.1"/>
</dbReference>
<keyword evidence="3" id="KW-1185">Reference proteome</keyword>
<comment type="caution">
    <text evidence="2">The sequence shown here is derived from an EMBL/GenBank/DDBJ whole genome shotgun (WGS) entry which is preliminary data.</text>
</comment>
<name>A0A4R8DIE6_9BACT</name>
<feature type="signal peptide" evidence="1">
    <location>
        <begin position="1"/>
        <end position="22"/>
    </location>
</feature>
<evidence type="ECO:0000256" key="1">
    <source>
        <dbReference type="SAM" id="SignalP"/>
    </source>
</evidence>
<dbReference type="EMBL" id="SODV01000002">
    <property type="protein sequence ID" value="TDW97345.1"/>
    <property type="molecule type" value="Genomic_DNA"/>
</dbReference>
<keyword evidence="1" id="KW-0732">Signal</keyword>